<evidence type="ECO:0000256" key="4">
    <source>
        <dbReference type="ARBA" id="ARBA00022691"/>
    </source>
</evidence>
<dbReference type="InterPro" id="IPR023267">
    <property type="entry name" value="RCMT"/>
</dbReference>
<keyword evidence="3 6" id="KW-0808">Transferase</keyword>
<dbReference type="Gene3D" id="3.40.50.150">
    <property type="entry name" value="Vaccinia Virus protein VP39"/>
    <property type="match status" value="1"/>
</dbReference>
<dbReference type="GO" id="GO:0008173">
    <property type="term" value="F:RNA methyltransferase activity"/>
    <property type="evidence" value="ECO:0007669"/>
    <property type="project" value="InterPro"/>
</dbReference>
<dbReference type="STRING" id="3775.A0A1Q3CKY8"/>
<dbReference type="GO" id="GO:0003723">
    <property type="term" value="F:RNA binding"/>
    <property type="evidence" value="ECO:0007669"/>
    <property type="project" value="UniProtKB-UniRule"/>
</dbReference>
<dbReference type="InterPro" id="IPR001678">
    <property type="entry name" value="MeTrfase_RsmB-F_NOP2_dom"/>
</dbReference>
<proteinExistence type="inferred from homology"/>
<name>A0A1Q3CKY8_CEPFO</name>
<dbReference type="Proteomes" id="UP000187406">
    <property type="component" value="Unassembled WGS sequence"/>
</dbReference>
<dbReference type="SUPFAM" id="SSF53335">
    <property type="entry name" value="S-adenosyl-L-methionine-dependent methyltransferases"/>
    <property type="match status" value="1"/>
</dbReference>
<dbReference type="InterPro" id="IPR036974">
    <property type="entry name" value="PUA_sf"/>
</dbReference>
<dbReference type="AlphaFoldDB" id="A0A1Q3CKY8"/>
<dbReference type="Pfam" id="PF01189">
    <property type="entry name" value="Methyltr_RsmB-F"/>
    <property type="match status" value="2"/>
</dbReference>
<dbReference type="PROSITE" id="PS01153">
    <property type="entry name" value="NOL1_NOP2_SUN"/>
    <property type="match status" value="1"/>
</dbReference>
<evidence type="ECO:0000256" key="1">
    <source>
        <dbReference type="ARBA" id="ARBA00007494"/>
    </source>
</evidence>
<dbReference type="InterPro" id="IPR049560">
    <property type="entry name" value="MeTrfase_RsmB-F_NOP2_cat"/>
</dbReference>
<feature type="active site" description="Nucleophile" evidence="6">
    <location>
        <position position="481"/>
    </location>
</feature>
<keyword evidence="5 6" id="KW-0694">RNA-binding</keyword>
<feature type="non-terminal residue" evidence="8">
    <location>
        <position position="564"/>
    </location>
</feature>
<evidence type="ECO:0000256" key="3">
    <source>
        <dbReference type="ARBA" id="ARBA00022679"/>
    </source>
</evidence>
<accession>A0A1Q3CKY8</accession>
<keyword evidence="4 6" id="KW-0949">S-adenosyl-L-methionine</keyword>
<dbReference type="OrthoDB" id="260824at2759"/>
<dbReference type="PRINTS" id="PR02008">
    <property type="entry name" value="RCMTFAMILY"/>
</dbReference>
<dbReference type="PROSITE" id="PS50890">
    <property type="entry name" value="PUA"/>
    <property type="match status" value="1"/>
</dbReference>
<feature type="binding site" evidence="6">
    <location>
        <position position="430"/>
    </location>
    <ligand>
        <name>S-adenosyl-L-methionine</name>
        <dbReference type="ChEBI" id="CHEBI:59789"/>
    </ligand>
</feature>
<protein>
    <submittedName>
        <fullName evidence="8">Nol1_Nop2_Fmu domain-containing protein/PUA domain-containing protein</fullName>
    </submittedName>
</protein>
<comment type="caution">
    <text evidence="8">The sequence shown here is derived from an EMBL/GenBank/DDBJ whole genome shotgun (WGS) entry which is preliminary data.</text>
</comment>
<dbReference type="InterPro" id="IPR002478">
    <property type="entry name" value="PUA"/>
</dbReference>
<feature type="domain" description="SAM-dependent MTase RsmB/NOP-type" evidence="7">
    <location>
        <begin position="183"/>
        <end position="561"/>
    </location>
</feature>
<dbReference type="PANTHER" id="PTHR22807">
    <property type="entry name" value="NOP2 YEAST -RELATED NOL1/NOP2/FMU SUN DOMAIN-CONTAINING"/>
    <property type="match status" value="1"/>
</dbReference>
<gene>
    <name evidence="8" type="ORF">CFOL_v3_24198</name>
</gene>
<dbReference type="SUPFAM" id="SSF88697">
    <property type="entry name" value="PUA domain-like"/>
    <property type="match status" value="1"/>
</dbReference>
<keyword evidence="2 6" id="KW-0489">Methyltransferase</keyword>
<evidence type="ECO:0000313" key="8">
    <source>
        <dbReference type="EMBL" id="GAV80738.1"/>
    </source>
</evidence>
<dbReference type="InParanoid" id="A0A1Q3CKY8"/>
<comment type="similarity">
    <text evidence="1 6">Belongs to the class I-like SAM-binding methyltransferase superfamily. RsmB/NOP family.</text>
</comment>
<dbReference type="PANTHER" id="PTHR22807:SF34">
    <property type="entry name" value="TRNA (CYTOSINE(72)-C(5))-METHYLTRANSFERASE NSUN6"/>
    <property type="match status" value="1"/>
</dbReference>
<evidence type="ECO:0000313" key="9">
    <source>
        <dbReference type="Proteomes" id="UP000187406"/>
    </source>
</evidence>
<dbReference type="InterPro" id="IPR029063">
    <property type="entry name" value="SAM-dependent_MTases_sf"/>
</dbReference>
<dbReference type="Pfam" id="PF01472">
    <property type="entry name" value="PUA"/>
    <property type="match status" value="1"/>
</dbReference>
<feature type="binding site" evidence="6">
    <location>
        <begin position="276"/>
        <end position="282"/>
    </location>
    <ligand>
        <name>S-adenosyl-L-methionine</name>
        <dbReference type="ChEBI" id="CHEBI:59789"/>
    </ligand>
</feature>
<dbReference type="GO" id="GO:0001510">
    <property type="term" value="P:RNA methylation"/>
    <property type="evidence" value="ECO:0007669"/>
    <property type="project" value="InterPro"/>
</dbReference>
<keyword evidence="9" id="KW-1185">Reference proteome</keyword>
<dbReference type="InterPro" id="IPR018314">
    <property type="entry name" value="RsmB/NOL1/NOP2-like_CS"/>
</dbReference>
<organism evidence="8 9">
    <name type="scientific">Cephalotus follicularis</name>
    <name type="common">Albany pitcher plant</name>
    <dbReference type="NCBI Taxonomy" id="3775"/>
    <lineage>
        <taxon>Eukaryota</taxon>
        <taxon>Viridiplantae</taxon>
        <taxon>Streptophyta</taxon>
        <taxon>Embryophyta</taxon>
        <taxon>Tracheophyta</taxon>
        <taxon>Spermatophyta</taxon>
        <taxon>Magnoliopsida</taxon>
        <taxon>eudicotyledons</taxon>
        <taxon>Gunneridae</taxon>
        <taxon>Pentapetalae</taxon>
        <taxon>rosids</taxon>
        <taxon>fabids</taxon>
        <taxon>Oxalidales</taxon>
        <taxon>Cephalotaceae</taxon>
        <taxon>Cephalotus</taxon>
    </lineage>
</organism>
<evidence type="ECO:0000256" key="5">
    <source>
        <dbReference type="ARBA" id="ARBA00022884"/>
    </source>
</evidence>
<evidence type="ECO:0000259" key="7">
    <source>
        <dbReference type="PROSITE" id="PS51686"/>
    </source>
</evidence>
<dbReference type="InterPro" id="IPR015947">
    <property type="entry name" value="PUA-like_sf"/>
</dbReference>
<dbReference type="CDD" id="cd21150">
    <property type="entry name" value="PUA_NSun6-like"/>
    <property type="match status" value="1"/>
</dbReference>
<dbReference type="EMBL" id="BDDD01002252">
    <property type="protein sequence ID" value="GAV80738.1"/>
    <property type="molecule type" value="Genomic_DNA"/>
</dbReference>
<feature type="binding site" evidence="6">
    <location>
        <position position="300"/>
    </location>
    <ligand>
        <name>S-adenosyl-L-methionine</name>
        <dbReference type="ChEBI" id="CHEBI:59789"/>
    </ligand>
</feature>
<dbReference type="Gene3D" id="2.30.130.10">
    <property type="entry name" value="PUA domain"/>
    <property type="match status" value="1"/>
</dbReference>
<feature type="binding site" evidence="6">
    <location>
        <position position="327"/>
    </location>
    <ligand>
        <name>S-adenosyl-L-methionine</name>
        <dbReference type="ChEBI" id="CHEBI:59789"/>
    </ligand>
</feature>
<sequence length="564" mass="61905">MKARGLLKTIRKMDPSERYCYNPKLRWNPQVEDYFINAYGYDHFSRISKALTRPSCYSCIRVNTLKTTSDAIIEKLCTILQPSGSESAADGIKNSISKCEIPGLDSVIIVKGSGPHTIDYGYASDADRPPKEVIVSRKCGEAVLRGAQVFVPGVLACSAHVEKGDLVAISVAIEQPGVDCGWGLGITRGTVVQGSHTDPHYFERHGLYIGQGETMMSRAGIFRVSKGVAVDMNNRIFNLPSFHDVLEGEIFLQNLPSVVTAHALDPQKGERILDMCAAPGGKTTAIAILMKDEGQLIAVDRSHNKVLDIQNLAAEMGLKCITTYKLDSLKAVCQMNESGRDSDITKQSSEPLSFNGVIFSPISSEKLKAETNSKGNISNEKANERAYINKADIGKNMQRMRNGPGRNQCVGGRVNSKGFCPNNFDRVLLDAPCSALGLRPRLFVGKETVESLRNHGKYQRRLFDHAVQLVRPGGVIVYSTCTINPGENEALVRYALDTYKFLSLAPQLPRVGGPGLVGHFEFPDGYTEEWLRPGEEEFVQRFDPSSSLDTIGFFIAKFVVGSKE</sequence>
<evidence type="ECO:0000256" key="2">
    <source>
        <dbReference type="ARBA" id="ARBA00022603"/>
    </source>
</evidence>
<evidence type="ECO:0000256" key="6">
    <source>
        <dbReference type="PROSITE-ProRule" id="PRU01023"/>
    </source>
</evidence>
<dbReference type="FunCoup" id="A0A1Q3CKY8">
    <property type="interactions" value="1938"/>
</dbReference>
<reference evidence="9" key="1">
    <citation type="submission" date="2016-04" db="EMBL/GenBank/DDBJ databases">
        <title>Cephalotus genome sequencing.</title>
        <authorList>
            <person name="Fukushima K."/>
            <person name="Hasebe M."/>
            <person name="Fang X."/>
        </authorList>
    </citation>
    <scope>NUCLEOTIDE SEQUENCE [LARGE SCALE GENOMIC DNA]</scope>
    <source>
        <strain evidence="9">cv. St1</strain>
    </source>
</reference>
<dbReference type="PROSITE" id="PS51686">
    <property type="entry name" value="SAM_MT_RSMB_NOP"/>
    <property type="match status" value="1"/>
</dbReference>